<reference evidence="1 2" key="1">
    <citation type="journal article" date="2003" name="Proc. Natl. Acad. Sci. U.S.A.">
        <title>Genome sequence of the cyanobacterium Prochlorococcus marinus SS120, a nearly minimal oxyphototrophic genome.</title>
        <authorList>
            <person name="Dufresne A."/>
            <person name="Salanoubat M."/>
            <person name="Partensky F."/>
            <person name="Artiguenave F."/>
            <person name="Axmann I.M."/>
            <person name="Barbe V."/>
            <person name="Duprat S."/>
            <person name="Galperin M.Y."/>
            <person name="Koonin E.V."/>
            <person name="Le Gall F."/>
            <person name="Makarova K.S."/>
            <person name="Ostrowski M."/>
            <person name="Oztas S."/>
            <person name="Robert C."/>
            <person name="Rogozin I.B."/>
            <person name="Scanlan D.J."/>
            <person name="Tandeau de Marsac N."/>
            <person name="Weissenbach J."/>
            <person name="Wincker P."/>
            <person name="Wolf Y.I."/>
            <person name="Hess W.R."/>
        </authorList>
    </citation>
    <scope>NUCLEOTIDE SEQUENCE [LARGE SCALE GENOMIC DNA]</scope>
    <source>
        <strain evidence="2">SARG / CCMP1375 / SS120</strain>
    </source>
</reference>
<evidence type="ECO:0000313" key="2">
    <source>
        <dbReference type="Proteomes" id="UP000001420"/>
    </source>
</evidence>
<dbReference type="OrthoDB" id="507769at2"/>
<dbReference type="HOGENOM" id="CLU_074052_1_0_3"/>
<dbReference type="AlphaFoldDB" id="Q7VDZ3"/>
<dbReference type="eggNOG" id="ENOG5033PYU">
    <property type="taxonomic scope" value="Bacteria"/>
</dbReference>
<organism evidence="1 2">
    <name type="scientific">Prochlorococcus marinus (strain SARG / CCMP1375 / SS120)</name>
    <dbReference type="NCBI Taxonomy" id="167539"/>
    <lineage>
        <taxon>Bacteria</taxon>
        <taxon>Bacillati</taxon>
        <taxon>Cyanobacteriota</taxon>
        <taxon>Cyanophyceae</taxon>
        <taxon>Synechococcales</taxon>
        <taxon>Prochlorococcaceae</taxon>
        <taxon>Prochlorococcus</taxon>
    </lineage>
</organism>
<dbReference type="EnsemblBacteria" id="AAP99268">
    <property type="protein sequence ID" value="AAP99268"/>
    <property type="gene ID" value="Pro_0222"/>
</dbReference>
<dbReference type="STRING" id="167539.Pro_0222"/>
<dbReference type="EMBL" id="AE017126">
    <property type="protein sequence ID" value="AAP99268.1"/>
    <property type="molecule type" value="Genomic_DNA"/>
</dbReference>
<dbReference type="KEGG" id="pma:Pro_0222"/>
<sequence>MQKLLKNTFSSGLVILLTLFSYNSSQGTEISRQRQNAEIALISAKLQNTLNNNDKSAFYELIPKEIAKDIDQKYTEFITSFPNAKWLVTPGKDLKDNRHSIQILVKGDKETGTNKFSLQSKQRIAINLDNGRINKSEIISDYSILKSGNKKIKVTIGIPDSVLTGSTYDIDIILDKPLENSLIAGALMFIKNEKLNAKGDENIELNPMGSGGLFKSVRAPMKEGKQRWGALIAHSEGLISITKMVRVVSRQDDLIP</sequence>
<evidence type="ECO:0000313" key="1">
    <source>
        <dbReference type="EMBL" id="AAP99268.1"/>
    </source>
</evidence>
<gene>
    <name evidence="1" type="ordered locus">Pro_0222</name>
</gene>
<keyword evidence="2" id="KW-1185">Reference proteome</keyword>
<accession>Q7VDZ3</accession>
<dbReference type="RefSeq" id="WP_011124377.1">
    <property type="nucleotide sequence ID" value="NC_005042.1"/>
</dbReference>
<protein>
    <submittedName>
        <fullName evidence="1">Uncharacterized secreted protein</fullName>
    </submittedName>
</protein>
<name>Q7VDZ3_PROMA</name>
<dbReference type="PATRIC" id="fig|167539.5.peg.229"/>
<dbReference type="Proteomes" id="UP000001420">
    <property type="component" value="Chromosome"/>
</dbReference>
<proteinExistence type="predicted"/>